<dbReference type="InterPro" id="IPR008979">
    <property type="entry name" value="Galactose-bd-like_sf"/>
</dbReference>
<dbReference type="GO" id="GO:0005737">
    <property type="term" value="C:cytoplasm"/>
    <property type="evidence" value="ECO:0007669"/>
    <property type="project" value="TreeGrafter"/>
</dbReference>
<evidence type="ECO:0000256" key="1">
    <source>
        <dbReference type="ARBA" id="ARBA00022441"/>
    </source>
</evidence>
<dbReference type="AlphaFoldDB" id="A0A8H7BTK6"/>
<evidence type="ECO:0000259" key="4">
    <source>
        <dbReference type="Pfam" id="PF06588"/>
    </source>
</evidence>
<keyword evidence="1" id="KW-0880">Kelch repeat</keyword>
<dbReference type="EMBL" id="JABAYA010000019">
    <property type="protein sequence ID" value="KAF7730078.1"/>
    <property type="molecule type" value="Genomic_DNA"/>
</dbReference>
<dbReference type="Gene3D" id="2.60.120.260">
    <property type="entry name" value="Galactose-binding domain-like"/>
    <property type="match status" value="2"/>
</dbReference>
<dbReference type="InterPro" id="IPR015915">
    <property type="entry name" value="Kelch-typ_b-propeller"/>
</dbReference>
<evidence type="ECO:0000256" key="3">
    <source>
        <dbReference type="SAM" id="MobiDB-lite"/>
    </source>
</evidence>
<dbReference type="InterPro" id="IPR010565">
    <property type="entry name" value="Muskelin_N"/>
</dbReference>
<organism evidence="5 6">
    <name type="scientific">Apophysomyces ossiformis</name>
    <dbReference type="NCBI Taxonomy" id="679940"/>
    <lineage>
        <taxon>Eukaryota</taxon>
        <taxon>Fungi</taxon>
        <taxon>Fungi incertae sedis</taxon>
        <taxon>Mucoromycota</taxon>
        <taxon>Mucoromycotina</taxon>
        <taxon>Mucoromycetes</taxon>
        <taxon>Mucorales</taxon>
        <taxon>Mucorineae</taxon>
        <taxon>Mucoraceae</taxon>
        <taxon>Apophysomyces</taxon>
    </lineage>
</organism>
<dbReference type="PANTHER" id="PTHR15526">
    <property type="entry name" value="MUSKELIN"/>
    <property type="match status" value="1"/>
</dbReference>
<comment type="caution">
    <text evidence="5">The sequence shown here is derived from an EMBL/GenBank/DDBJ whole genome shotgun (WGS) entry which is preliminary data.</text>
</comment>
<dbReference type="OrthoDB" id="10052615at2759"/>
<feature type="region of interest" description="Disordered" evidence="3">
    <location>
        <begin position="328"/>
        <end position="360"/>
    </location>
</feature>
<dbReference type="InterPro" id="IPR052456">
    <property type="entry name" value="CTLH_complex_component"/>
</dbReference>
<dbReference type="Proteomes" id="UP000605846">
    <property type="component" value="Unassembled WGS sequence"/>
</dbReference>
<keyword evidence="6" id="KW-1185">Reference proteome</keyword>
<accession>A0A8H7BTK6</accession>
<reference evidence="5" key="1">
    <citation type="submission" date="2020-01" db="EMBL/GenBank/DDBJ databases">
        <title>Genome Sequencing of Three Apophysomyces-Like Fungal Strains Confirms a Novel Fungal Genus in the Mucoromycota with divergent Burkholderia-like Endosymbiotic Bacteria.</title>
        <authorList>
            <person name="Stajich J.E."/>
            <person name="Macias A.M."/>
            <person name="Carter-House D."/>
            <person name="Lovett B."/>
            <person name="Kasson L.R."/>
            <person name="Berry K."/>
            <person name="Grigoriev I."/>
            <person name="Chang Y."/>
            <person name="Spatafora J."/>
            <person name="Kasson M.T."/>
        </authorList>
    </citation>
    <scope>NUCLEOTIDE SEQUENCE</scope>
    <source>
        <strain evidence="5">NRRL A-21654</strain>
    </source>
</reference>
<gene>
    <name evidence="5" type="primary">MKLN1</name>
    <name evidence="5" type="ORF">EC973_003024</name>
</gene>
<dbReference type="Gene3D" id="2.120.10.80">
    <property type="entry name" value="Kelch-type beta propeller"/>
    <property type="match status" value="2"/>
</dbReference>
<dbReference type="Pfam" id="PF06588">
    <property type="entry name" value="Muskelin_N"/>
    <property type="match status" value="1"/>
</dbReference>
<dbReference type="InterPro" id="IPR011043">
    <property type="entry name" value="Gal_Oxase/kelch_b-propeller"/>
</dbReference>
<keyword evidence="2" id="KW-0677">Repeat</keyword>
<evidence type="ECO:0000256" key="2">
    <source>
        <dbReference type="ARBA" id="ARBA00022737"/>
    </source>
</evidence>
<protein>
    <submittedName>
        <fullName evidence="5">Muskelin 1, intracellular mediator containing kelch motif</fullName>
    </submittedName>
</protein>
<sequence>MSNPSDVATMVANAPHVKLSFSIYDYSSHSGAYHPQNIYYDKPTEQSSRWSSGTHDHNQFIILRLDKPVVARHVCNLKEFKIYGGMEPDDTIEILHQVQFIKIVPLSTYGANFNYSIWYVELNGIEEEAVVQTVIKKYNNYKEEETIRLCLKHFRQLNMTDVFHLLKQRSSVRLEHPLLTQLHHALVVAGDFATAESIIQEAAACDLFKAYADNAEYSAVWRKIHATTAGRYVESHTMTEASLESDFYRYFVDTDEWLKISHNTAREGGPELLFDHQMCVDPKKQMLYVFGGRVVSNSTSIHNYSGLFSYHIQDNIWTLVRNDVSVPTCSAQSSPQTPNRSETSTPVQQNGSRVNGNSLSPCSRLKSRVGHSMIFDPATRDLYIFASQRSKDNMSNLYRYSVDTEMVTELSEDFSRNSASDPGYTQRVTMDVQEQELYIYSGYMRSKACNVVKHSLWVYNLRKDRWDRVYQNESRDAQYQCRMRHVEPCPRFAHQMVYDPNTRAQFIFGGNPGDFTDPSRRLSDFWELRLIKPDTNSIVRRCLYLIRIQQLRELCIKAVEKGKLTVDGRLSSYTTSALDYLQQKVTPLVNHTQEEEVRELHELCAHLVVSDESSLDFLSNDGQEGSTQFERRTRLFGNLMVYFPRDMKEPEGTLVNVVKLE</sequence>
<name>A0A8H7BTK6_9FUNG</name>
<evidence type="ECO:0000313" key="6">
    <source>
        <dbReference type="Proteomes" id="UP000605846"/>
    </source>
</evidence>
<dbReference type="PANTHER" id="PTHR15526:SF5">
    <property type="entry name" value="MUSKELIN"/>
    <property type="match status" value="1"/>
</dbReference>
<evidence type="ECO:0000313" key="5">
    <source>
        <dbReference type="EMBL" id="KAF7730078.1"/>
    </source>
</evidence>
<dbReference type="SUPFAM" id="SSF49785">
    <property type="entry name" value="Galactose-binding domain-like"/>
    <property type="match status" value="1"/>
</dbReference>
<feature type="domain" description="Muskelin N-terminal" evidence="4">
    <location>
        <begin position="94"/>
        <end position="177"/>
    </location>
</feature>
<dbReference type="SUPFAM" id="SSF50965">
    <property type="entry name" value="Galactose oxidase, central domain"/>
    <property type="match status" value="1"/>
</dbReference>
<proteinExistence type="predicted"/>